<dbReference type="CDD" id="cd00093">
    <property type="entry name" value="HTH_XRE"/>
    <property type="match status" value="1"/>
</dbReference>
<gene>
    <name evidence="2" type="ORF">GCM10023161_44320</name>
</gene>
<dbReference type="SUPFAM" id="SSF47413">
    <property type="entry name" value="lambda repressor-like DNA-binding domains"/>
    <property type="match status" value="1"/>
</dbReference>
<accession>A0ABP8F412</accession>
<dbReference type="Gene3D" id="1.10.260.40">
    <property type="entry name" value="lambda repressor-like DNA-binding domains"/>
    <property type="match status" value="1"/>
</dbReference>
<organism evidence="2 3">
    <name type="scientific">Mycobacterium paraffinicum</name>
    <dbReference type="NCBI Taxonomy" id="53378"/>
    <lineage>
        <taxon>Bacteria</taxon>
        <taxon>Bacillati</taxon>
        <taxon>Actinomycetota</taxon>
        <taxon>Actinomycetes</taxon>
        <taxon>Mycobacteriales</taxon>
        <taxon>Mycobacteriaceae</taxon>
        <taxon>Mycobacterium</taxon>
    </lineage>
</organism>
<feature type="domain" description="HTH cro/C1-type" evidence="1">
    <location>
        <begin position="29"/>
        <end position="88"/>
    </location>
</feature>
<proteinExistence type="predicted"/>
<dbReference type="Pfam" id="PF01381">
    <property type="entry name" value="HTH_3"/>
    <property type="match status" value="1"/>
</dbReference>
<dbReference type="SMART" id="SM00530">
    <property type="entry name" value="HTH_XRE"/>
    <property type="match status" value="1"/>
</dbReference>
<evidence type="ECO:0000259" key="1">
    <source>
        <dbReference type="PROSITE" id="PS50943"/>
    </source>
</evidence>
<dbReference type="Proteomes" id="UP001501417">
    <property type="component" value="Unassembled WGS sequence"/>
</dbReference>
<evidence type="ECO:0000313" key="2">
    <source>
        <dbReference type="EMBL" id="GAA4294642.1"/>
    </source>
</evidence>
<sequence>MLTGMEDAEDRWDPLESLGPTGATVARNIKRLRKARGLAYTDLSARLAGLDRRIPTLGLRKIESGGRRVDVDDLVALAAALNVSPATLMLPASSDETAEVSLTASIPRAAEDVWDWLTAAKPLTDAESPISEGDQWVVFIHDAWPIWRVRQVYSTTFEEMQQRPHGRPARRGDHGDD</sequence>
<dbReference type="EMBL" id="BAABGF010000052">
    <property type="protein sequence ID" value="GAA4294642.1"/>
    <property type="molecule type" value="Genomic_DNA"/>
</dbReference>
<dbReference type="InterPro" id="IPR010982">
    <property type="entry name" value="Lambda_DNA-bd_dom_sf"/>
</dbReference>
<dbReference type="PROSITE" id="PS50943">
    <property type="entry name" value="HTH_CROC1"/>
    <property type="match status" value="1"/>
</dbReference>
<evidence type="ECO:0000313" key="3">
    <source>
        <dbReference type="Proteomes" id="UP001501417"/>
    </source>
</evidence>
<name>A0ABP8F412_9MYCO</name>
<reference evidence="3" key="1">
    <citation type="journal article" date="2019" name="Int. J. Syst. Evol. Microbiol.">
        <title>The Global Catalogue of Microorganisms (GCM) 10K type strain sequencing project: providing services to taxonomists for standard genome sequencing and annotation.</title>
        <authorList>
            <consortium name="The Broad Institute Genomics Platform"/>
            <consortium name="The Broad Institute Genome Sequencing Center for Infectious Disease"/>
            <person name="Wu L."/>
            <person name="Ma J."/>
        </authorList>
    </citation>
    <scope>NUCLEOTIDE SEQUENCE [LARGE SCALE GENOMIC DNA]</scope>
    <source>
        <strain evidence="3">JCM 17782</strain>
    </source>
</reference>
<keyword evidence="3" id="KW-1185">Reference proteome</keyword>
<protein>
    <recommendedName>
        <fullName evidence="1">HTH cro/C1-type domain-containing protein</fullName>
    </recommendedName>
</protein>
<comment type="caution">
    <text evidence="2">The sequence shown here is derived from an EMBL/GenBank/DDBJ whole genome shotgun (WGS) entry which is preliminary data.</text>
</comment>
<dbReference type="InterPro" id="IPR001387">
    <property type="entry name" value="Cro/C1-type_HTH"/>
</dbReference>